<dbReference type="Proteomes" id="UP000593765">
    <property type="component" value="Chromosome"/>
</dbReference>
<sequence length="336" mass="36668">MLVRALFVLLSLASPLLAAPASRPATQPVPQLQILPLPYDQASFTRDGMEVARYHFGAALNRPFLYPLIGPSGRSLVRMGHPRDPTSHSHHNSIWISHHDVNGVSFWSDSRKGIISHQKIEAYEDEGAAGAYGTPTAAIRSLNHWISTVSADGKPQSIVLMVERRQTRIDLLPDNELLLTIDLQFETPPKSTAPVTFGKTPFGPIGVRMAKTIGTHDGGGVIRNSEGAVGEKEIFWKSAKWVDYSGPITNQAIEGITLMDHPLNPGFPTGFHVRGDGWMGASLTLNEAKTIEPGKPLKIRYGLYVHNGKPEVKDLAATWDKFAKAAPPGDLTPKKK</sequence>
<reference evidence="2 3" key="1">
    <citation type="submission" date="2020-10" db="EMBL/GenBank/DDBJ databases">
        <title>Wide distribution of Phycisphaera-like planctomycetes from WD2101 soil group in peatlands and genome analysis of the first cultivated representative.</title>
        <authorList>
            <person name="Dedysh S.N."/>
            <person name="Beletsky A.V."/>
            <person name="Ivanova A."/>
            <person name="Kulichevskaya I.S."/>
            <person name="Suzina N.E."/>
            <person name="Philippov D.A."/>
            <person name="Rakitin A.L."/>
            <person name="Mardanov A.V."/>
            <person name="Ravin N.V."/>
        </authorList>
    </citation>
    <scope>NUCLEOTIDE SEQUENCE [LARGE SCALE GENOMIC DNA]</scope>
    <source>
        <strain evidence="2 3">M1803</strain>
    </source>
</reference>
<protein>
    <submittedName>
        <fullName evidence="2">PmoA family protein</fullName>
    </submittedName>
</protein>
<dbReference type="KEGG" id="hbs:IPV69_08510"/>
<dbReference type="AlphaFoldDB" id="A0A7M2X131"/>
<feature type="signal peptide" evidence="1">
    <location>
        <begin position="1"/>
        <end position="18"/>
    </location>
</feature>
<accession>A0A7M2X131</accession>
<keyword evidence="3" id="KW-1185">Reference proteome</keyword>
<dbReference type="EMBL" id="CP063458">
    <property type="protein sequence ID" value="QOV91379.1"/>
    <property type="molecule type" value="Genomic_DNA"/>
</dbReference>
<organism evidence="2 3">
    <name type="scientific">Humisphaera borealis</name>
    <dbReference type="NCBI Taxonomy" id="2807512"/>
    <lineage>
        <taxon>Bacteria</taxon>
        <taxon>Pseudomonadati</taxon>
        <taxon>Planctomycetota</taxon>
        <taxon>Phycisphaerae</taxon>
        <taxon>Tepidisphaerales</taxon>
        <taxon>Tepidisphaeraceae</taxon>
        <taxon>Humisphaera</taxon>
    </lineage>
</organism>
<evidence type="ECO:0000313" key="3">
    <source>
        <dbReference type="Proteomes" id="UP000593765"/>
    </source>
</evidence>
<evidence type="ECO:0000313" key="2">
    <source>
        <dbReference type="EMBL" id="QOV91379.1"/>
    </source>
</evidence>
<dbReference type="RefSeq" id="WP_206294633.1">
    <property type="nucleotide sequence ID" value="NZ_CP063458.1"/>
</dbReference>
<gene>
    <name evidence="2" type="ORF">IPV69_08510</name>
</gene>
<name>A0A7M2X131_9BACT</name>
<feature type="chain" id="PRO_5034114115" evidence="1">
    <location>
        <begin position="19"/>
        <end position="336"/>
    </location>
</feature>
<dbReference type="InterPro" id="IPR029475">
    <property type="entry name" value="DUF6807"/>
</dbReference>
<proteinExistence type="predicted"/>
<dbReference type="Pfam" id="PF14100">
    <property type="entry name" value="DUF6807"/>
    <property type="match status" value="1"/>
</dbReference>
<keyword evidence="1" id="KW-0732">Signal</keyword>
<evidence type="ECO:0000256" key="1">
    <source>
        <dbReference type="SAM" id="SignalP"/>
    </source>
</evidence>